<keyword evidence="4" id="KW-1185">Reference proteome</keyword>
<dbReference type="Gene3D" id="2.60.120.200">
    <property type="match status" value="1"/>
</dbReference>
<dbReference type="SUPFAM" id="SSF49899">
    <property type="entry name" value="Concanavalin A-like lectins/glucanases"/>
    <property type="match status" value="1"/>
</dbReference>
<reference evidence="3 4" key="1">
    <citation type="submission" date="2019-02" db="EMBL/GenBank/DDBJ databases">
        <title>Deep-cultivation of Planctomycetes and their phenomic and genomic characterization uncovers novel biology.</title>
        <authorList>
            <person name="Wiegand S."/>
            <person name="Jogler M."/>
            <person name="Boedeker C."/>
            <person name="Pinto D."/>
            <person name="Vollmers J."/>
            <person name="Rivas-Marin E."/>
            <person name="Kohn T."/>
            <person name="Peeters S.H."/>
            <person name="Heuer A."/>
            <person name="Rast P."/>
            <person name="Oberbeckmann S."/>
            <person name="Bunk B."/>
            <person name="Jeske O."/>
            <person name="Meyerdierks A."/>
            <person name="Storesund J.E."/>
            <person name="Kallscheuer N."/>
            <person name="Luecker S."/>
            <person name="Lage O.M."/>
            <person name="Pohl T."/>
            <person name="Merkel B.J."/>
            <person name="Hornburger P."/>
            <person name="Mueller R.-W."/>
            <person name="Bruemmer F."/>
            <person name="Labrenz M."/>
            <person name="Spormann A.M."/>
            <person name="Op Den Camp H."/>
            <person name="Overmann J."/>
            <person name="Amann R."/>
            <person name="Jetten M.S.M."/>
            <person name="Mascher T."/>
            <person name="Medema M.H."/>
            <person name="Devos D.P."/>
            <person name="Kaster A.-K."/>
            <person name="Ovreas L."/>
            <person name="Rohde M."/>
            <person name="Galperin M.Y."/>
            <person name="Jogler C."/>
        </authorList>
    </citation>
    <scope>NUCLEOTIDE SEQUENCE [LARGE SCALE GENOMIC DNA]</scope>
    <source>
        <strain evidence="3 4">CA85</strain>
    </source>
</reference>
<dbReference type="AlphaFoldDB" id="A0A5C5XSA3"/>
<feature type="domain" description="FecR protein" evidence="2">
    <location>
        <begin position="162"/>
        <end position="243"/>
    </location>
</feature>
<accession>A0A5C5XSA3</accession>
<protein>
    <submittedName>
        <fullName evidence="3">FecR protein</fullName>
    </submittedName>
</protein>
<dbReference type="InterPro" id="IPR006860">
    <property type="entry name" value="FecR"/>
</dbReference>
<dbReference type="Pfam" id="PF13385">
    <property type="entry name" value="Laminin_G_3"/>
    <property type="match status" value="1"/>
</dbReference>
<dbReference type="InterPro" id="IPR013320">
    <property type="entry name" value="ConA-like_dom_sf"/>
</dbReference>
<keyword evidence="1" id="KW-0472">Membrane</keyword>
<dbReference type="EMBL" id="SJPK01000006">
    <property type="protein sequence ID" value="TWT66126.1"/>
    <property type="molecule type" value="Genomic_DNA"/>
</dbReference>
<evidence type="ECO:0000256" key="1">
    <source>
        <dbReference type="SAM" id="Phobius"/>
    </source>
</evidence>
<feature type="transmembrane region" description="Helical" evidence="1">
    <location>
        <begin position="79"/>
        <end position="99"/>
    </location>
</feature>
<dbReference type="InterPro" id="IPR012373">
    <property type="entry name" value="Ferrdict_sens_TM"/>
</dbReference>
<keyword evidence="1" id="KW-1133">Transmembrane helix</keyword>
<evidence type="ECO:0000259" key="2">
    <source>
        <dbReference type="Pfam" id="PF04773"/>
    </source>
</evidence>
<gene>
    <name evidence="3" type="ORF">CA85_29900</name>
</gene>
<evidence type="ECO:0000313" key="4">
    <source>
        <dbReference type="Proteomes" id="UP000318053"/>
    </source>
</evidence>
<dbReference type="RefSeq" id="WP_186774938.1">
    <property type="nucleotide sequence ID" value="NZ_SJPK01000006.1"/>
</dbReference>
<organism evidence="3 4">
    <name type="scientific">Allorhodopirellula solitaria</name>
    <dbReference type="NCBI Taxonomy" id="2527987"/>
    <lineage>
        <taxon>Bacteria</taxon>
        <taxon>Pseudomonadati</taxon>
        <taxon>Planctomycetota</taxon>
        <taxon>Planctomycetia</taxon>
        <taxon>Pirellulales</taxon>
        <taxon>Pirellulaceae</taxon>
        <taxon>Allorhodopirellula</taxon>
    </lineage>
</organism>
<dbReference type="Gene3D" id="2.60.120.1440">
    <property type="match status" value="1"/>
</dbReference>
<dbReference type="PANTHER" id="PTHR30273:SF2">
    <property type="entry name" value="PROTEIN FECR"/>
    <property type="match status" value="1"/>
</dbReference>
<dbReference type="GO" id="GO:0016989">
    <property type="term" value="F:sigma factor antagonist activity"/>
    <property type="evidence" value="ECO:0007669"/>
    <property type="project" value="TreeGrafter"/>
</dbReference>
<proteinExistence type="predicted"/>
<dbReference type="PANTHER" id="PTHR30273">
    <property type="entry name" value="PERIPLASMIC SIGNAL SENSOR AND SIGMA FACTOR ACTIVATOR FECR-RELATED"/>
    <property type="match status" value="1"/>
</dbReference>
<dbReference type="Proteomes" id="UP000318053">
    <property type="component" value="Unassembled WGS sequence"/>
</dbReference>
<name>A0A5C5XSA3_9BACT</name>
<evidence type="ECO:0000313" key="3">
    <source>
        <dbReference type="EMBL" id="TWT66126.1"/>
    </source>
</evidence>
<sequence length="550" mass="61260" precursor="true">MNRDERLLLIDELIEGTILAPDRLRIEAELIIDPQVRQEYYRRLQLDMLLRSEASRGAAPENTSGGTVAGAAANSFRPVHWVSAALLAVAAMLLLVLAIEFDGDRSETVAGGDTQRHLAMGQEEPSASGFAVVDGQADAIWEEAAFANGDLLPGGELHLRSGRARIEFFSGVEMVLEGESRFSIDSSMQVTLFRGRARTRVPEPAQGFRVKTSSGDVIDLGTEFSVAVDEQGSDVYVVDGEVELHPTDSDALRIDAGQARRLDRSGGVTEVSALDESVLGPHEFQNWLRQQRDQRHVQWQAATEQLRGDQRTLAYYQFHRESRQSRRIENLATGAADRATDGTIVATTPATDRWGRSDSALDFSRVGSRVRVRIPGEHRGLTLMCWVKINSLDRWYNSLFLTDGHDEREPHWQIMDDGRIFFSVKVPSRQRDADGKAEQPIFYSPSIWDASLSGRWIMLAVTYDVDRAEVTHYLNGQPISSEPIAPQALVESIQIGTASICNWSEPKYQTDPRFVLRNLNGSMDEMSVMSGALSANEIIHWYQLGSSDER</sequence>
<comment type="caution">
    <text evidence="3">The sequence shown here is derived from an EMBL/GenBank/DDBJ whole genome shotgun (WGS) entry which is preliminary data.</text>
</comment>
<dbReference type="Pfam" id="PF04773">
    <property type="entry name" value="FecR"/>
    <property type="match status" value="1"/>
</dbReference>
<keyword evidence="1" id="KW-0812">Transmembrane</keyword>